<comment type="similarity">
    <text evidence="1">Belongs to the short-chain dehydrogenases/reductases (SDR) family.</text>
</comment>
<evidence type="ECO:0000256" key="3">
    <source>
        <dbReference type="SAM" id="Phobius"/>
    </source>
</evidence>
<dbReference type="EMBL" id="JAVXUP010002667">
    <property type="protein sequence ID" value="KAK3002033.1"/>
    <property type="molecule type" value="Genomic_DNA"/>
</dbReference>
<evidence type="ECO:0000313" key="4">
    <source>
        <dbReference type="EMBL" id="KAK3002033.1"/>
    </source>
</evidence>
<keyword evidence="2" id="KW-0560">Oxidoreductase</keyword>
<reference evidence="4" key="1">
    <citation type="submission" date="2022-12" db="EMBL/GenBank/DDBJ databases">
        <title>Draft genome assemblies for two species of Escallonia (Escalloniales).</title>
        <authorList>
            <person name="Chanderbali A."/>
            <person name="Dervinis C."/>
            <person name="Anghel I."/>
            <person name="Soltis D."/>
            <person name="Soltis P."/>
            <person name="Zapata F."/>
        </authorList>
    </citation>
    <scope>NUCLEOTIDE SEQUENCE</scope>
    <source>
        <strain evidence="4">UCBG64.0493</strain>
        <tissue evidence="4">Leaf</tissue>
    </source>
</reference>
<protein>
    <submittedName>
        <fullName evidence="4">Uncharacterized protein</fullName>
    </submittedName>
</protein>
<dbReference type="PANTHER" id="PTHR24320:SF227">
    <property type="entry name" value="RETINOL DEHYDROGENASE 11"/>
    <property type="match status" value="1"/>
</dbReference>
<evidence type="ECO:0000256" key="1">
    <source>
        <dbReference type="ARBA" id="ARBA00006484"/>
    </source>
</evidence>
<proteinExistence type="inferred from homology"/>
<name>A0AA88V699_9ASTE</name>
<dbReference type="Proteomes" id="UP001188597">
    <property type="component" value="Unassembled WGS sequence"/>
</dbReference>
<dbReference type="Gene3D" id="3.40.50.720">
    <property type="entry name" value="NAD(P)-binding Rossmann-like Domain"/>
    <property type="match status" value="1"/>
</dbReference>
<dbReference type="PRINTS" id="PR00081">
    <property type="entry name" value="GDHRDH"/>
</dbReference>
<dbReference type="SUPFAM" id="SSF51735">
    <property type="entry name" value="NAD(P)-binding Rossmann-fold domains"/>
    <property type="match status" value="1"/>
</dbReference>
<feature type="transmembrane region" description="Helical" evidence="3">
    <location>
        <begin position="21"/>
        <end position="40"/>
    </location>
</feature>
<dbReference type="GO" id="GO:0016491">
    <property type="term" value="F:oxidoreductase activity"/>
    <property type="evidence" value="ECO:0007669"/>
    <property type="project" value="UniProtKB-KW"/>
</dbReference>
<accession>A0AA88V699</accession>
<sequence>MAEMGLKAAIQFACTAEFWRMAVLWTMSLVVSYWHLFFTPKPQSYAPSSSFSSTRPNSPIITRPLCIITGATSGLGAAAAYALSREGFHVVLAGRSPHLLSKVISDIRRQNGCAHLKAFQVDLASFESILKFNGSLQQWLLDSNLHSSVQLLINNAGILATSCRLTAEGYDQVMATNYIGAFSLIKVLLPLLESSPIPSRIVNITSFTHRNGETVSENISCEVSSGVQVDKETVSGVRFSKLKRYPCAHVYEYSKLCLLLLSYELHRQFALVGNSVSVMYVYRLLCAVDPGAVKTNIMREVPSCLSQVAFLILKLVGLLQSPENGVCSVLDAALAPPEISGVYFFGGKGRTISSSVLSYNTELSQELWSTSCFIFQESMQASKRSSTKVVDS</sequence>
<dbReference type="AlphaFoldDB" id="A0AA88V699"/>
<dbReference type="Pfam" id="PF00106">
    <property type="entry name" value="adh_short"/>
    <property type="match status" value="1"/>
</dbReference>
<dbReference type="PANTHER" id="PTHR24320">
    <property type="entry name" value="RETINOL DEHYDROGENASE"/>
    <property type="match status" value="1"/>
</dbReference>
<evidence type="ECO:0000256" key="2">
    <source>
        <dbReference type="ARBA" id="ARBA00023002"/>
    </source>
</evidence>
<dbReference type="InterPro" id="IPR002347">
    <property type="entry name" value="SDR_fam"/>
</dbReference>
<keyword evidence="3" id="KW-0812">Transmembrane</keyword>
<keyword evidence="3" id="KW-0472">Membrane</keyword>
<keyword evidence="3" id="KW-1133">Transmembrane helix</keyword>
<gene>
    <name evidence="4" type="ORF">RJ639_022544</name>
</gene>
<keyword evidence="5" id="KW-1185">Reference proteome</keyword>
<dbReference type="InterPro" id="IPR036291">
    <property type="entry name" value="NAD(P)-bd_dom_sf"/>
</dbReference>
<evidence type="ECO:0000313" key="5">
    <source>
        <dbReference type="Proteomes" id="UP001188597"/>
    </source>
</evidence>
<organism evidence="4 5">
    <name type="scientific">Escallonia herrerae</name>
    <dbReference type="NCBI Taxonomy" id="1293975"/>
    <lineage>
        <taxon>Eukaryota</taxon>
        <taxon>Viridiplantae</taxon>
        <taxon>Streptophyta</taxon>
        <taxon>Embryophyta</taxon>
        <taxon>Tracheophyta</taxon>
        <taxon>Spermatophyta</taxon>
        <taxon>Magnoliopsida</taxon>
        <taxon>eudicotyledons</taxon>
        <taxon>Gunneridae</taxon>
        <taxon>Pentapetalae</taxon>
        <taxon>asterids</taxon>
        <taxon>campanulids</taxon>
        <taxon>Escalloniales</taxon>
        <taxon>Escalloniaceae</taxon>
        <taxon>Escallonia</taxon>
    </lineage>
</organism>
<comment type="caution">
    <text evidence="4">The sequence shown here is derived from an EMBL/GenBank/DDBJ whole genome shotgun (WGS) entry which is preliminary data.</text>
</comment>